<accession>A0A7E4W3M0</accession>
<dbReference type="PROSITE" id="PS51257">
    <property type="entry name" value="PROKAR_LIPOPROTEIN"/>
    <property type="match status" value="1"/>
</dbReference>
<name>A0A7E4W3M0_PANRE</name>
<reference evidence="1" key="1">
    <citation type="journal article" date="2013" name="Genetics">
        <title>The draft genome and transcriptome of Panagrellus redivivus are shaped by the harsh demands of a free-living lifestyle.</title>
        <authorList>
            <person name="Srinivasan J."/>
            <person name="Dillman A.R."/>
            <person name="Macchietto M.G."/>
            <person name="Heikkinen L."/>
            <person name="Lakso M."/>
            <person name="Fracchia K.M."/>
            <person name="Antoshechkin I."/>
            <person name="Mortazavi A."/>
            <person name="Wong G."/>
            <person name="Sternberg P.W."/>
        </authorList>
    </citation>
    <scope>NUCLEOTIDE SEQUENCE [LARGE SCALE GENOMIC DNA]</scope>
    <source>
        <strain evidence="1">MT8872</strain>
    </source>
</reference>
<protein>
    <submittedName>
        <fullName evidence="2">Secreted protein</fullName>
    </submittedName>
</protein>
<reference evidence="2" key="2">
    <citation type="submission" date="2020-10" db="UniProtKB">
        <authorList>
            <consortium name="WormBaseParasite"/>
        </authorList>
    </citation>
    <scope>IDENTIFICATION</scope>
</reference>
<organism evidence="1 2">
    <name type="scientific">Panagrellus redivivus</name>
    <name type="common">Microworm</name>
    <dbReference type="NCBI Taxonomy" id="6233"/>
    <lineage>
        <taxon>Eukaryota</taxon>
        <taxon>Metazoa</taxon>
        <taxon>Ecdysozoa</taxon>
        <taxon>Nematoda</taxon>
        <taxon>Chromadorea</taxon>
        <taxon>Rhabditida</taxon>
        <taxon>Tylenchina</taxon>
        <taxon>Panagrolaimomorpha</taxon>
        <taxon>Panagrolaimoidea</taxon>
        <taxon>Panagrolaimidae</taxon>
        <taxon>Panagrellus</taxon>
    </lineage>
</organism>
<dbReference type="AlphaFoldDB" id="A0A7E4W3M0"/>
<dbReference type="Proteomes" id="UP000492821">
    <property type="component" value="Unassembled WGS sequence"/>
</dbReference>
<dbReference type="WBParaSite" id="Pan_g6628.t1">
    <property type="protein sequence ID" value="Pan_g6628.t1"/>
    <property type="gene ID" value="Pan_g6628"/>
</dbReference>
<keyword evidence="1" id="KW-1185">Reference proteome</keyword>
<evidence type="ECO:0000313" key="2">
    <source>
        <dbReference type="WBParaSite" id="Pan_g6628.t1"/>
    </source>
</evidence>
<sequence>MTWRGARQALNMNMASSLCQVFIHAYCIAILSSCLPQISSSRMSVNINDASWCRSPVLAVLMSNRLLRFAPIKRKACFFSDVYGSDDVSKTVVKKMSSAPVIPLSLPLKQKAEMTLPGRKTTKSCGFLLHFRGRRRSLVSISENGKRHPA</sequence>
<evidence type="ECO:0000313" key="1">
    <source>
        <dbReference type="Proteomes" id="UP000492821"/>
    </source>
</evidence>
<proteinExistence type="predicted"/>